<name>A0A930UZ24_9ACTN</name>
<protein>
    <recommendedName>
        <fullName evidence="3">7-cyano-7-deazaguanine synthase</fullName>
    </recommendedName>
</protein>
<gene>
    <name evidence="1" type="ORF">ISG29_04930</name>
</gene>
<reference evidence="1" key="1">
    <citation type="submission" date="2020-11" db="EMBL/GenBank/DDBJ databases">
        <title>Nocardioides sp. CBS4Y-1, whole genome shotgun sequence.</title>
        <authorList>
            <person name="Tuo L."/>
        </authorList>
    </citation>
    <scope>NUCLEOTIDE SEQUENCE</scope>
    <source>
        <strain evidence="1">CBS4Y-1</strain>
    </source>
</reference>
<dbReference type="Gene3D" id="3.40.50.620">
    <property type="entry name" value="HUPs"/>
    <property type="match status" value="1"/>
</dbReference>
<dbReference type="RefSeq" id="WP_194502300.1">
    <property type="nucleotide sequence ID" value="NZ_JADIVZ010000002.1"/>
</dbReference>
<evidence type="ECO:0008006" key="3">
    <source>
        <dbReference type="Google" id="ProtNLM"/>
    </source>
</evidence>
<accession>A0A930UZ24</accession>
<evidence type="ECO:0000313" key="2">
    <source>
        <dbReference type="Proteomes" id="UP000656804"/>
    </source>
</evidence>
<proteinExistence type="predicted"/>
<dbReference type="Proteomes" id="UP000656804">
    <property type="component" value="Unassembled WGS sequence"/>
</dbReference>
<comment type="caution">
    <text evidence="1">The sequence shown here is derived from an EMBL/GenBank/DDBJ whole genome shotgun (WGS) entry which is preliminary data.</text>
</comment>
<evidence type="ECO:0000313" key="1">
    <source>
        <dbReference type="EMBL" id="MBF4161024.1"/>
    </source>
</evidence>
<dbReference type="InterPro" id="IPR014729">
    <property type="entry name" value="Rossmann-like_a/b/a_fold"/>
</dbReference>
<organism evidence="1 2">
    <name type="scientific">Nocardioides acrostichi</name>
    <dbReference type="NCBI Taxonomy" id="2784339"/>
    <lineage>
        <taxon>Bacteria</taxon>
        <taxon>Bacillati</taxon>
        <taxon>Actinomycetota</taxon>
        <taxon>Actinomycetes</taxon>
        <taxon>Propionibacteriales</taxon>
        <taxon>Nocardioidaceae</taxon>
        <taxon>Nocardioides</taxon>
    </lineage>
</organism>
<dbReference type="AlphaFoldDB" id="A0A930UZ24"/>
<sequence>MNTTAADNPTQHHLSISSPVIDKGHVKYTLDGTSHQASAKIKTLTAGLPSVDTPAVELFLAATAAWLADRSIPRNGQPDRWKRHINIAFPVTNPTTWPSAQTERLLRFLSNDHWTVTPYQATQQPTLSPSQLPLIALEADAVDLFSGGLDSYAFAAANPENNRLAVGHWDMGPLKGLQERLHDDLGRSPDRLRWFHVAVKESTEDTSRTRGFLFAAAAVAVAATLRAPTVTIPENGFVALNVPLTASRTGALSTRSTHPHTLTLIGNVIQALGIDVQLDNPWLYSTKGDITRAALTQLGGIAATVSCSHPTERWRGDATYSNCGYCYPCLVRRSGIEAATGGTDPTTYKFDPRTDVDITNPKTDRRADIYAVIARLASDPHPRDLVRTAPLPPDVDRERLQDMRERSHRELRTMLDNGMTAQVRRNLGL</sequence>
<keyword evidence="2" id="KW-1185">Reference proteome</keyword>
<dbReference type="EMBL" id="JADIVZ010000002">
    <property type="protein sequence ID" value="MBF4161024.1"/>
    <property type="molecule type" value="Genomic_DNA"/>
</dbReference>